<dbReference type="InterPro" id="IPR009335">
    <property type="entry name" value="T3SS_HrpE/ATPase_suE"/>
</dbReference>
<keyword evidence="4" id="KW-0653">Protein transport</keyword>
<evidence type="ECO:0000313" key="6">
    <source>
        <dbReference type="EMBL" id="RDS91056.1"/>
    </source>
</evidence>
<evidence type="ECO:0000256" key="1">
    <source>
        <dbReference type="ARBA" id="ARBA00004496"/>
    </source>
</evidence>
<comment type="subcellular location">
    <subcellularLocation>
        <location evidence="1">Cytoplasm</location>
    </subcellularLocation>
</comment>
<evidence type="ECO:0000313" key="7">
    <source>
        <dbReference type="Proteomes" id="UP000255541"/>
    </source>
</evidence>
<dbReference type="EMBL" id="QRBA01000005">
    <property type="protein sequence ID" value="RDS91056.1"/>
    <property type="molecule type" value="Genomic_DNA"/>
</dbReference>
<gene>
    <name evidence="6" type="ORF">DL347_10035</name>
</gene>
<protein>
    <submittedName>
        <fullName evidence="6">HrpE/YscL family type III secretion apparatus protein</fullName>
    </submittedName>
</protein>
<comment type="similarity">
    <text evidence="5">Belongs to the SctL stator family.</text>
</comment>
<dbReference type="AlphaFoldDB" id="A0A7Z6QPT4"/>
<dbReference type="RefSeq" id="WP_115486570.1">
    <property type="nucleotide sequence ID" value="NZ_QRBA01000005.1"/>
</dbReference>
<evidence type="ECO:0000256" key="4">
    <source>
        <dbReference type="ARBA" id="ARBA00022927"/>
    </source>
</evidence>
<dbReference type="Pfam" id="PF06188">
    <property type="entry name" value="HrpE"/>
    <property type="match status" value="1"/>
</dbReference>
<dbReference type="GO" id="GO:0030254">
    <property type="term" value="P:protein secretion by the type III secretion system"/>
    <property type="evidence" value="ECO:0007669"/>
    <property type="project" value="InterPro"/>
</dbReference>
<keyword evidence="3" id="KW-0963">Cytoplasm</keyword>
<reference evidence="6 7" key="1">
    <citation type="submission" date="2018-07" db="EMBL/GenBank/DDBJ databases">
        <title>Draft Genome Sequence of Pseudomonas fluorescens AHK-1 associated with canker disease of kiwifruit.</title>
        <authorList>
            <person name="Wu Z."/>
        </authorList>
    </citation>
    <scope>NUCLEOTIDE SEQUENCE [LARGE SCALE GENOMIC DNA]</scope>
    <source>
        <strain evidence="6 7">AHK-1</strain>
    </source>
</reference>
<proteinExistence type="inferred from homology"/>
<keyword evidence="2" id="KW-0813">Transport</keyword>
<dbReference type="InterPro" id="IPR012842">
    <property type="entry name" value="T3SS_SctL/SctL2"/>
</dbReference>
<evidence type="ECO:0000256" key="5">
    <source>
        <dbReference type="ARBA" id="ARBA00024335"/>
    </source>
</evidence>
<evidence type="ECO:0000256" key="2">
    <source>
        <dbReference type="ARBA" id="ARBA00022448"/>
    </source>
</evidence>
<accession>A0A7Z6QPT4</accession>
<name>A0A7Z6QPT4_PSEFL</name>
<sequence length="197" mass="22626">MLCRRTIELFKDAPRLSCSLIPREELANWKQADHLLKNASAQAEQLLSLTKKKCEALHEETSLEIWQRANAQLKRWERDRQAMCDKLEQYANSVTNEAIRHLLDETVASSRLTALLKQLLAIQVPEVSATLLCNSHDFEQIKKYLASYTTTAWKLHADETIASQTLILKTDEGDFRISWSSMLGTFFKQGEAFRIDV</sequence>
<dbReference type="GO" id="GO:0005737">
    <property type="term" value="C:cytoplasm"/>
    <property type="evidence" value="ECO:0007669"/>
    <property type="project" value="UniProtKB-SubCell"/>
</dbReference>
<dbReference type="NCBIfam" id="TIGR02499">
    <property type="entry name" value="HrpE_YscL_not"/>
    <property type="match status" value="1"/>
</dbReference>
<dbReference type="Proteomes" id="UP000255541">
    <property type="component" value="Unassembled WGS sequence"/>
</dbReference>
<comment type="caution">
    <text evidence="6">The sequence shown here is derived from an EMBL/GenBank/DDBJ whole genome shotgun (WGS) entry which is preliminary data.</text>
</comment>
<organism evidence="6 7">
    <name type="scientific">Pseudomonas fluorescens</name>
    <dbReference type="NCBI Taxonomy" id="294"/>
    <lineage>
        <taxon>Bacteria</taxon>
        <taxon>Pseudomonadati</taxon>
        <taxon>Pseudomonadota</taxon>
        <taxon>Gammaproteobacteria</taxon>
        <taxon>Pseudomonadales</taxon>
        <taxon>Pseudomonadaceae</taxon>
        <taxon>Pseudomonas</taxon>
    </lineage>
</organism>
<evidence type="ECO:0000256" key="3">
    <source>
        <dbReference type="ARBA" id="ARBA00022490"/>
    </source>
</evidence>